<keyword evidence="2" id="KW-0863">Zinc-finger</keyword>
<dbReference type="NCBIfam" id="TIGR02890">
    <property type="entry name" value="bacill_yteA"/>
    <property type="match status" value="1"/>
</dbReference>
<dbReference type="InterPro" id="IPR037187">
    <property type="entry name" value="DnaK_N"/>
</dbReference>
<dbReference type="SUPFAM" id="SSF109635">
    <property type="entry name" value="DnaK suppressor protein DksA, alpha-hairpin domain"/>
    <property type="match status" value="1"/>
</dbReference>
<dbReference type="EMBL" id="WNKU01000001">
    <property type="protein sequence ID" value="MTV47608.1"/>
    <property type="molecule type" value="Genomic_DNA"/>
</dbReference>
<proteinExistence type="predicted"/>
<dbReference type="PANTHER" id="PTHR33823:SF4">
    <property type="entry name" value="GENERAL STRESS PROTEIN 16O"/>
    <property type="match status" value="1"/>
</dbReference>
<evidence type="ECO:0000256" key="3">
    <source>
        <dbReference type="ARBA" id="ARBA00022833"/>
    </source>
</evidence>
<protein>
    <recommendedName>
        <fullName evidence="5">Zinc finger DksA/TraR C4-type domain-containing protein</fullName>
    </recommendedName>
</protein>
<feature type="zinc finger region" description="dksA C4-type" evidence="4">
    <location>
        <begin position="95"/>
        <end position="119"/>
    </location>
</feature>
<evidence type="ECO:0000313" key="7">
    <source>
        <dbReference type="Proteomes" id="UP000430670"/>
    </source>
</evidence>
<keyword evidence="3" id="KW-0862">Zinc</keyword>
<keyword evidence="7" id="KW-1185">Reference proteome</keyword>
<dbReference type="AlphaFoldDB" id="A0A6I3SBA7"/>
<dbReference type="InterPro" id="IPR000962">
    <property type="entry name" value="Znf_DskA_TraR"/>
</dbReference>
<dbReference type="PROSITE" id="PS51128">
    <property type="entry name" value="ZF_DKSA_2"/>
    <property type="match status" value="1"/>
</dbReference>
<evidence type="ECO:0000259" key="5">
    <source>
        <dbReference type="Pfam" id="PF01258"/>
    </source>
</evidence>
<evidence type="ECO:0000313" key="6">
    <source>
        <dbReference type="EMBL" id="MTV47608.1"/>
    </source>
</evidence>
<organism evidence="6 7">
    <name type="scientific">Heliobacterium mobile</name>
    <name type="common">Heliobacillus mobilis</name>
    <dbReference type="NCBI Taxonomy" id="28064"/>
    <lineage>
        <taxon>Bacteria</taxon>
        <taxon>Bacillati</taxon>
        <taxon>Bacillota</taxon>
        <taxon>Clostridia</taxon>
        <taxon>Eubacteriales</taxon>
        <taxon>Heliobacteriaceae</taxon>
        <taxon>Heliobacterium</taxon>
    </lineage>
</organism>
<reference evidence="6 7" key="1">
    <citation type="submission" date="2019-11" db="EMBL/GenBank/DDBJ databases">
        <title>Whole-genome sequence of a the green, strictly anaerobic photosynthetic bacterium Heliobacillus mobilis DSM 6151.</title>
        <authorList>
            <person name="Kyndt J.A."/>
            <person name="Meyer T.E."/>
        </authorList>
    </citation>
    <scope>NUCLEOTIDE SEQUENCE [LARGE SCALE GENOMIC DNA]</scope>
    <source>
        <strain evidence="6 7">DSM 6151</strain>
    </source>
</reference>
<feature type="domain" description="Zinc finger DksA/TraR C4-type" evidence="5">
    <location>
        <begin position="90"/>
        <end position="124"/>
    </location>
</feature>
<dbReference type="GO" id="GO:0008270">
    <property type="term" value="F:zinc ion binding"/>
    <property type="evidence" value="ECO:0007669"/>
    <property type="project" value="UniProtKB-KW"/>
</dbReference>
<evidence type="ECO:0000256" key="1">
    <source>
        <dbReference type="ARBA" id="ARBA00022723"/>
    </source>
</evidence>
<gene>
    <name evidence="6" type="ORF">GJ688_01265</name>
</gene>
<dbReference type="Gene3D" id="1.20.120.910">
    <property type="entry name" value="DksA, coiled-coil domain"/>
    <property type="match status" value="1"/>
</dbReference>
<dbReference type="Proteomes" id="UP000430670">
    <property type="component" value="Unassembled WGS sequence"/>
</dbReference>
<evidence type="ECO:0000256" key="4">
    <source>
        <dbReference type="PROSITE-ProRule" id="PRU00510"/>
    </source>
</evidence>
<evidence type="ECO:0000256" key="2">
    <source>
        <dbReference type="ARBA" id="ARBA00022771"/>
    </source>
</evidence>
<dbReference type="Pfam" id="PF01258">
    <property type="entry name" value="zf-dskA_traR"/>
    <property type="match status" value="1"/>
</dbReference>
<accession>A0A6I3SBA7</accession>
<keyword evidence="1" id="KW-0479">Metal-binding</keyword>
<comment type="caution">
    <text evidence="6">The sequence shown here is derived from an EMBL/GenBank/DDBJ whole genome shotgun (WGS) entry which is preliminary data.</text>
</comment>
<dbReference type="SUPFAM" id="SSF57716">
    <property type="entry name" value="Glucocorticoid receptor-like (DNA-binding domain)"/>
    <property type="match status" value="1"/>
</dbReference>
<dbReference type="OrthoDB" id="9811543at2"/>
<name>A0A6I3SBA7_HELMO</name>
<sequence length="243" mass="27673">MAVTELSPHEAAWWRLNAMETEIRDQLYHMTHNHLGESLDESIQELSAYDNHPADIGSEVFERGKDLGTRDRLSRELDEVLEAKRRISEGKYGFCQLCGNSIFQERLEAMPTALLCIDCQRHEEETHPDRHPRPIEEDVPPYPWGGQSDHLFVIGEHGTDRDENDPIMFDGEDAWQQVARYGSSDTPSDVEFTPEYNPGIYPDHGERIGGTEAIEMIPVEKGEDGVFYQDMNGVDDEEGPKSL</sequence>
<dbReference type="PANTHER" id="PTHR33823">
    <property type="entry name" value="RNA POLYMERASE-BINDING TRANSCRIPTION FACTOR DKSA-RELATED"/>
    <property type="match status" value="1"/>
</dbReference>
<dbReference type="InterPro" id="IPR014240">
    <property type="entry name" value="YteA"/>
</dbReference>